<dbReference type="OrthoDB" id="5377226at2759"/>
<evidence type="ECO:0000313" key="1">
    <source>
        <dbReference type="EMBL" id="BCS00706.1"/>
    </source>
</evidence>
<dbReference type="Proteomes" id="UP000661280">
    <property type="component" value="Chromosome 5"/>
</dbReference>
<dbReference type="RefSeq" id="XP_041544468.1">
    <property type="nucleotide sequence ID" value="XM_041690932.1"/>
</dbReference>
<dbReference type="EMBL" id="AP024429">
    <property type="protein sequence ID" value="BCS00706.1"/>
    <property type="molecule type" value="Genomic_DNA"/>
</dbReference>
<keyword evidence="4" id="KW-1185">Reference proteome</keyword>
<name>A0A146FY64_ASPKA</name>
<dbReference type="KEGG" id="aluc:AKAW2_51047A"/>
<reference evidence="1" key="4">
    <citation type="submission" date="2021-02" db="EMBL/GenBank/DDBJ databases">
        <title>Aspergillus luchuensis mut. kawachii IFO 4304 genome sequence.</title>
        <authorList>
            <person name="Mori K."/>
            <person name="Kadooka C."/>
            <person name="Goto M."/>
            <person name="Futagami T."/>
        </authorList>
    </citation>
    <scope>NUCLEOTIDE SEQUENCE</scope>
    <source>
        <strain evidence="1">IFO 4308</strain>
    </source>
</reference>
<accession>A0A146FY64</accession>
<evidence type="ECO:0000313" key="3">
    <source>
        <dbReference type="Proteomes" id="UP000075230"/>
    </source>
</evidence>
<protein>
    <submittedName>
        <fullName evidence="2">Alpha-tubulin suppressor protein Aats1</fullName>
    </submittedName>
</protein>
<dbReference type="VEuPathDB" id="FungiDB:ASPFODRAFT_50903"/>
<reference evidence="1" key="3">
    <citation type="submission" date="2021-01" db="EMBL/GenBank/DDBJ databases">
        <authorList>
            <consortium name="Aspergillus luchuensis mut. kawachii IFO 4304 genome sequencing consortium"/>
            <person name="Kazuki M."/>
            <person name="Futagami T."/>
        </authorList>
    </citation>
    <scope>NUCLEOTIDE SEQUENCE</scope>
    <source>
        <strain evidence="1">IFO 4308</strain>
    </source>
</reference>
<evidence type="ECO:0000313" key="4">
    <source>
        <dbReference type="Proteomes" id="UP000661280"/>
    </source>
</evidence>
<dbReference type="Proteomes" id="UP000075230">
    <property type="component" value="Unassembled WGS sequence"/>
</dbReference>
<evidence type="ECO:0000313" key="2">
    <source>
        <dbReference type="EMBL" id="GAT29979.1"/>
    </source>
</evidence>
<dbReference type="EMBL" id="BCWF01000030">
    <property type="protein sequence ID" value="GAT29979.1"/>
    <property type="molecule type" value="Genomic_DNA"/>
</dbReference>
<reference evidence="3" key="2">
    <citation type="submission" date="2016-02" db="EMBL/GenBank/DDBJ databases">
        <title>Genome sequencing of Aspergillus luchuensis NBRC 4314.</title>
        <authorList>
            <person name="Yamada O."/>
        </authorList>
    </citation>
    <scope>NUCLEOTIDE SEQUENCE [LARGE SCALE GENOMIC DNA]</scope>
    <source>
        <strain evidence="3">RIB 2604</strain>
    </source>
</reference>
<dbReference type="AlphaFoldDB" id="A0A146FY64"/>
<reference evidence="2 3" key="1">
    <citation type="journal article" date="2016" name="DNA Res.">
        <title>Genome sequence of Aspergillus luchuensis NBRC 4314.</title>
        <authorList>
            <person name="Yamada O."/>
            <person name="Machida M."/>
            <person name="Hosoyama A."/>
            <person name="Goto M."/>
            <person name="Takahashi T."/>
            <person name="Futagami T."/>
            <person name="Yamagata Y."/>
            <person name="Takeuchi M."/>
            <person name="Kobayashi T."/>
            <person name="Koike H."/>
            <person name="Abe K."/>
            <person name="Asai K."/>
            <person name="Arita M."/>
            <person name="Fujita N."/>
            <person name="Fukuda K."/>
            <person name="Higa K."/>
            <person name="Horikawa H."/>
            <person name="Ishikawa T."/>
            <person name="Jinno K."/>
            <person name="Kato Y."/>
            <person name="Kirimura K."/>
            <person name="Mizutani O."/>
            <person name="Nakasone K."/>
            <person name="Sano M."/>
            <person name="Shiraishi Y."/>
            <person name="Tsukahara M."/>
            <person name="Gomi K."/>
        </authorList>
    </citation>
    <scope>NUCLEOTIDE SEQUENCE [LARGE SCALE GENOMIC DNA]</scope>
    <source>
        <strain evidence="2 3">RIB 2604</strain>
    </source>
</reference>
<organism evidence="2 3">
    <name type="scientific">Aspergillus kawachii</name>
    <name type="common">White koji mold</name>
    <name type="synonym">Aspergillus awamori var. kawachi</name>
    <dbReference type="NCBI Taxonomy" id="1069201"/>
    <lineage>
        <taxon>Eukaryota</taxon>
        <taxon>Fungi</taxon>
        <taxon>Dikarya</taxon>
        <taxon>Ascomycota</taxon>
        <taxon>Pezizomycotina</taxon>
        <taxon>Eurotiomycetes</taxon>
        <taxon>Eurotiomycetidae</taxon>
        <taxon>Eurotiales</taxon>
        <taxon>Aspergillaceae</taxon>
        <taxon>Aspergillus</taxon>
        <taxon>Aspergillus subgen. Circumdati</taxon>
    </lineage>
</organism>
<gene>
    <name evidence="1" type="ORF">AKAW2_51047A</name>
    <name evidence="2" type="ORF">RIB2604_03103180</name>
</gene>
<proteinExistence type="predicted"/>
<sequence length="267" mass="29760">MTFYLPPPTIQSEYCTATTVYDPMPHLPIVQCNASITAQNIRKRKRETALEDITPALSNRLASSALHDTSPQFCLDNKTCLSDSAGVFTRQRCLHRKRRVFQQPPAYNKPPLTDGISYMLQSDSSQDTCISGVSSPPVSPKTIPPTPYQQPQTLFASASCLRPCHICHRRPTTREYVDAYADCDLCGGRSCYICLRHCDSVDCSGLLRTPTSGCQERPDDDEWQTERARKVCSACAVEGVTESGKEVIRCLECVQGLQSQWQALHLH</sequence>
<dbReference type="GeneID" id="64962027"/>